<evidence type="ECO:0000259" key="8">
    <source>
        <dbReference type="Pfam" id="PF00334"/>
    </source>
</evidence>
<dbReference type="GO" id="GO:0005524">
    <property type="term" value="F:ATP binding"/>
    <property type="evidence" value="ECO:0007669"/>
    <property type="project" value="UniProtKB-KW"/>
</dbReference>
<evidence type="ECO:0000256" key="4">
    <source>
        <dbReference type="ARBA" id="ARBA00022741"/>
    </source>
</evidence>
<dbReference type="EMBL" id="CWKI01000001">
    <property type="protein sequence ID" value="CTR04648.1"/>
    <property type="molecule type" value="Genomic_DNA"/>
</dbReference>
<dbReference type="STRING" id="5286.A0A0K3C743"/>
<dbReference type="InterPro" id="IPR036850">
    <property type="entry name" value="NDK-like_dom_sf"/>
</dbReference>
<evidence type="ECO:0000256" key="1">
    <source>
        <dbReference type="ARBA" id="ARBA00008142"/>
    </source>
</evidence>
<accession>A0A0K3C743</accession>
<dbReference type="Gene3D" id="3.30.70.141">
    <property type="entry name" value="Nucleoside diphosphate kinase-like domain"/>
    <property type="match status" value="1"/>
</dbReference>
<dbReference type="PANTHER" id="PTHR46161:SF3">
    <property type="entry name" value="NUCLEOSIDE DIPHOSPHATE KINASE DDB_G0292928-RELATED"/>
    <property type="match status" value="1"/>
</dbReference>
<evidence type="ECO:0000313" key="10">
    <source>
        <dbReference type="Proteomes" id="UP000199069"/>
    </source>
</evidence>
<keyword evidence="10" id="KW-1185">Reference proteome</keyword>
<dbReference type="Pfam" id="PF00334">
    <property type="entry name" value="NDK"/>
    <property type="match status" value="1"/>
</dbReference>
<keyword evidence="6" id="KW-0067">ATP-binding</keyword>
<evidence type="ECO:0000256" key="7">
    <source>
        <dbReference type="PROSITE-ProRule" id="PRU00706"/>
    </source>
</evidence>
<dbReference type="GO" id="GO:0016301">
    <property type="term" value="F:kinase activity"/>
    <property type="evidence" value="ECO:0007669"/>
    <property type="project" value="UniProtKB-KW"/>
</dbReference>
<dbReference type="PANTHER" id="PTHR46161">
    <property type="entry name" value="NUCLEOSIDE DIPHOSPHATE KINASE"/>
    <property type="match status" value="1"/>
</dbReference>
<evidence type="ECO:0000256" key="2">
    <source>
        <dbReference type="ARBA" id="ARBA00017632"/>
    </source>
</evidence>
<evidence type="ECO:0000313" key="9">
    <source>
        <dbReference type="EMBL" id="CTR04648.1"/>
    </source>
</evidence>
<sequence>MAASGPLQLTLGIIKPSVAAHQPHVQEIMQTIKRSGLEIVRSKRIHWREQDAEEFYGEHRGRFYFPRLVFENWDTTWWIDQRNKGVEFL</sequence>
<dbReference type="PROSITE" id="PS51374">
    <property type="entry name" value="NDPK_LIKE"/>
    <property type="match status" value="1"/>
</dbReference>
<evidence type="ECO:0000256" key="3">
    <source>
        <dbReference type="ARBA" id="ARBA00022679"/>
    </source>
</evidence>
<feature type="domain" description="Nucleoside diphosphate kinase-like" evidence="8">
    <location>
        <begin position="10"/>
        <end position="69"/>
    </location>
</feature>
<evidence type="ECO:0000256" key="5">
    <source>
        <dbReference type="ARBA" id="ARBA00022777"/>
    </source>
</evidence>
<comment type="caution">
    <text evidence="7">Lacks conserved residue(s) required for the propagation of feature annotation.</text>
</comment>
<protein>
    <recommendedName>
        <fullName evidence="2">Nucleoside diphosphate kinase</fullName>
    </recommendedName>
</protein>
<proteinExistence type="inferred from homology"/>
<evidence type="ECO:0000256" key="6">
    <source>
        <dbReference type="ARBA" id="ARBA00022840"/>
    </source>
</evidence>
<organism evidence="9 10">
    <name type="scientific">Rhodotorula toruloides</name>
    <name type="common">Yeast</name>
    <name type="synonym">Rhodosporidium toruloides</name>
    <dbReference type="NCBI Taxonomy" id="5286"/>
    <lineage>
        <taxon>Eukaryota</taxon>
        <taxon>Fungi</taxon>
        <taxon>Dikarya</taxon>
        <taxon>Basidiomycota</taxon>
        <taxon>Pucciniomycotina</taxon>
        <taxon>Microbotryomycetes</taxon>
        <taxon>Sporidiobolales</taxon>
        <taxon>Sporidiobolaceae</taxon>
        <taxon>Rhodotorula</taxon>
    </lineage>
</organism>
<dbReference type="AlphaFoldDB" id="A0A0K3C743"/>
<dbReference type="Proteomes" id="UP000199069">
    <property type="component" value="Unassembled WGS sequence"/>
</dbReference>
<reference evidence="9 10" key="1">
    <citation type="submission" date="2015-07" db="EMBL/GenBank/DDBJ databases">
        <authorList>
            <person name="Cajimat M.N.B."/>
            <person name="Milazzo M.L."/>
            <person name="Fulhorst C.F."/>
        </authorList>
    </citation>
    <scope>NUCLEOTIDE SEQUENCE [LARGE SCALE GENOMIC DNA]</scope>
    <source>
        <strain evidence="9">Single colony</strain>
    </source>
</reference>
<gene>
    <name evidence="9" type="primary">FGENESH: predicted gene_1.509</name>
    <name evidence="9" type="ORF">BN2166_0005090</name>
</gene>
<keyword evidence="3" id="KW-0808">Transferase</keyword>
<comment type="similarity">
    <text evidence="1 7">Belongs to the NDK family.</text>
</comment>
<dbReference type="SUPFAM" id="SSF54919">
    <property type="entry name" value="Nucleoside diphosphate kinase, NDK"/>
    <property type="match status" value="1"/>
</dbReference>
<keyword evidence="4" id="KW-0547">Nucleotide-binding</keyword>
<keyword evidence="5" id="KW-0418">Kinase</keyword>
<name>A0A0K3C743_RHOTO</name>
<dbReference type="InterPro" id="IPR034907">
    <property type="entry name" value="NDK-like_dom"/>
</dbReference>